<proteinExistence type="inferred from homology"/>
<dbReference type="Pfam" id="PF01168">
    <property type="entry name" value="Ala_racemase_N"/>
    <property type="match status" value="1"/>
</dbReference>
<dbReference type="SUPFAM" id="SSF51419">
    <property type="entry name" value="PLP-binding barrel"/>
    <property type="match status" value="1"/>
</dbReference>
<reference evidence="6 7" key="1">
    <citation type="submission" date="2019-02" db="EMBL/GenBank/DDBJ databases">
        <title>Deep-cultivation of Planctomycetes and their phenomic and genomic characterization uncovers novel biology.</title>
        <authorList>
            <person name="Wiegand S."/>
            <person name="Jogler M."/>
            <person name="Boedeker C."/>
            <person name="Pinto D."/>
            <person name="Vollmers J."/>
            <person name="Rivas-Marin E."/>
            <person name="Kohn T."/>
            <person name="Peeters S.H."/>
            <person name="Heuer A."/>
            <person name="Rast P."/>
            <person name="Oberbeckmann S."/>
            <person name="Bunk B."/>
            <person name="Jeske O."/>
            <person name="Meyerdierks A."/>
            <person name="Storesund J.E."/>
            <person name="Kallscheuer N."/>
            <person name="Luecker S."/>
            <person name="Lage O.M."/>
            <person name="Pohl T."/>
            <person name="Merkel B.J."/>
            <person name="Hornburger P."/>
            <person name="Mueller R.-W."/>
            <person name="Bruemmer F."/>
            <person name="Labrenz M."/>
            <person name="Spormann A.M."/>
            <person name="Op den Camp H."/>
            <person name="Overmann J."/>
            <person name="Amann R."/>
            <person name="Jetten M.S.M."/>
            <person name="Mascher T."/>
            <person name="Medema M.H."/>
            <person name="Devos D.P."/>
            <person name="Kaster A.-K."/>
            <person name="Ovreas L."/>
            <person name="Rohde M."/>
            <person name="Galperin M.Y."/>
            <person name="Jogler C."/>
        </authorList>
    </citation>
    <scope>NUCLEOTIDE SEQUENCE [LARGE SCALE GENOMIC DNA]</scope>
    <source>
        <strain evidence="6 7">Pla175</strain>
    </source>
</reference>
<dbReference type="AlphaFoldDB" id="A0A518DB24"/>
<dbReference type="GO" id="GO:0030170">
    <property type="term" value="F:pyridoxal phosphate binding"/>
    <property type="evidence" value="ECO:0007669"/>
    <property type="project" value="UniProtKB-UniRule"/>
</dbReference>
<dbReference type="OrthoDB" id="9804072at2"/>
<comment type="function">
    <text evidence="2">Pyridoxal 5'-phosphate (PLP)-binding protein, which is involved in PLP homeostasis.</text>
</comment>
<keyword evidence="1 2" id="KW-0663">Pyridoxal phosphate</keyword>
<dbReference type="InterPro" id="IPR011078">
    <property type="entry name" value="PyrdxlP_homeostasis"/>
</dbReference>
<feature type="domain" description="Alanine racemase N-terminal" evidence="5">
    <location>
        <begin position="59"/>
        <end position="233"/>
    </location>
</feature>
<dbReference type="NCBIfam" id="TIGR00044">
    <property type="entry name" value="YggS family pyridoxal phosphate-dependent enzyme"/>
    <property type="match status" value="1"/>
</dbReference>
<dbReference type="CDD" id="cd00635">
    <property type="entry name" value="PLPDE_III_YBL036c_like"/>
    <property type="match status" value="1"/>
</dbReference>
<dbReference type="Gene3D" id="3.20.20.10">
    <property type="entry name" value="Alanine racemase"/>
    <property type="match status" value="1"/>
</dbReference>
<evidence type="ECO:0000313" key="7">
    <source>
        <dbReference type="Proteomes" id="UP000317429"/>
    </source>
</evidence>
<evidence type="ECO:0000256" key="3">
    <source>
        <dbReference type="PIRSR" id="PIRSR004848-1"/>
    </source>
</evidence>
<dbReference type="EMBL" id="CP036291">
    <property type="protein sequence ID" value="QDU88691.1"/>
    <property type="molecule type" value="Genomic_DNA"/>
</dbReference>
<dbReference type="PIRSF" id="PIRSF004848">
    <property type="entry name" value="YBL036c_PLPDEIII"/>
    <property type="match status" value="1"/>
</dbReference>
<dbReference type="Proteomes" id="UP000317429">
    <property type="component" value="Chromosome"/>
</dbReference>
<dbReference type="PANTHER" id="PTHR10146:SF14">
    <property type="entry name" value="PYRIDOXAL PHOSPHATE HOMEOSTASIS PROTEIN"/>
    <property type="match status" value="1"/>
</dbReference>
<dbReference type="RefSeq" id="WP_145283874.1">
    <property type="nucleotide sequence ID" value="NZ_CP036291.1"/>
</dbReference>
<dbReference type="PANTHER" id="PTHR10146">
    <property type="entry name" value="PROLINE SYNTHETASE CO-TRANSCRIBED BACTERIAL HOMOLOG PROTEIN"/>
    <property type="match status" value="1"/>
</dbReference>
<name>A0A518DB24_9BACT</name>
<evidence type="ECO:0000256" key="4">
    <source>
        <dbReference type="RuleBase" id="RU004514"/>
    </source>
</evidence>
<dbReference type="KEGG" id="pnd:Pla175_20720"/>
<evidence type="ECO:0000259" key="5">
    <source>
        <dbReference type="Pfam" id="PF01168"/>
    </source>
</evidence>
<comment type="similarity">
    <text evidence="2 4">Belongs to the pyridoxal phosphate-binding protein YggS/PROSC family.</text>
</comment>
<organism evidence="6 7">
    <name type="scientific">Pirellulimonas nuda</name>
    <dbReference type="NCBI Taxonomy" id="2528009"/>
    <lineage>
        <taxon>Bacteria</taxon>
        <taxon>Pseudomonadati</taxon>
        <taxon>Planctomycetota</taxon>
        <taxon>Planctomycetia</taxon>
        <taxon>Pirellulales</taxon>
        <taxon>Lacipirellulaceae</taxon>
        <taxon>Pirellulimonas</taxon>
    </lineage>
</organism>
<gene>
    <name evidence="6" type="ORF">Pla175_20720</name>
</gene>
<comment type="cofactor">
    <cofactor evidence="3">
        <name>pyridoxal 5'-phosphate</name>
        <dbReference type="ChEBI" id="CHEBI:597326"/>
    </cofactor>
</comment>
<accession>A0A518DB24</accession>
<dbReference type="InterPro" id="IPR001608">
    <property type="entry name" value="Ala_racemase_N"/>
</dbReference>
<sequence length="242" mass="25640">MGEDQLRAIVRRNLERVRAEVANAAAEAGRDAAEITLVGVSKYVDATATAVLVDAGLCDLGEARPQQLWDKASDPRLAPMAPVRWHLIGHLQRNKADRTVPLAALVHSVDSGRLLAAVDKAAAAAGKRQAVLLEINCSGDSEKYGLAPAEAIDLVEQAGGMAGVSLQGLMTMGAREGGTTVARRNFADLRELRDNLVSESGVTLPILSMGMSGDFREAILEGATHVRIGSALWTGVDPWSRQ</sequence>
<keyword evidence="7" id="KW-1185">Reference proteome</keyword>
<evidence type="ECO:0000256" key="2">
    <source>
        <dbReference type="HAMAP-Rule" id="MF_02087"/>
    </source>
</evidence>
<protein>
    <recommendedName>
        <fullName evidence="2">Pyridoxal phosphate homeostasis protein</fullName>
        <shortName evidence="2">PLP homeostasis protein</shortName>
    </recommendedName>
</protein>
<dbReference type="HAMAP" id="MF_02087">
    <property type="entry name" value="PLP_homeostasis"/>
    <property type="match status" value="1"/>
</dbReference>
<dbReference type="InterPro" id="IPR029066">
    <property type="entry name" value="PLP-binding_barrel"/>
</dbReference>
<evidence type="ECO:0000256" key="1">
    <source>
        <dbReference type="ARBA" id="ARBA00022898"/>
    </source>
</evidence>
<evidence type="ECO:0000313" key="6">
    <source>
        <dbReference type="EMBL" id="QDU88691.1"/>
    </source>
</evidence>
<feature type="modified residue" description="N6-(pyridoxal phosphate)lysine" evidence="2 3">
    <location>
        <position position="42"/>
    </location>
</feature>